<dbReference type="PROSITE" id="PS50294">
    <property type="entry name" value="WD_REPEATS_REGION"/>
    <property type="match status" value="1"/>
</dbReference>
<sequence length="396" mass="41389">MSLQFLSDKETLPGQSHSSPVVSVCWTRQSTSTAGLVISGDTDGRTKLFDAHSARAYRSLPTAHHNAVHCITANQAGTTVLTSAIDGTITAWNLEPFAAQTPPGDDVESGGEVPLLTLPVEDAASLITGQIDSLPACPVADAALQGGKLSEAWQTALHPKLPCFAAVGAGATVTVHATPSSSDAASFGTMLGRAQPPPSRTGSKDLFGLSLAFHASGILLAVGTNTGRVLLYMLSWPSPQHPVLDLVAMFADHPAPIRALSFTDTLLLVGSDDRTVSVHDVQPILTAPEVLSDEEHVRLAGTVASLAAHKGWVLALGAPAAFTVFASVGADRTIKFWDLASATKSTPVFSASEIKSIRAFAFQPRSSQENTEATMTRFVTASEDGALRWYRSAGLG</sequence>
<dbReference type="SUPFAM" id="SSF50978">
    <property type="entry name" value="WD40 repeat-like"/>
    <property type="match status" value="1"/>
</dbReference>
<keyword evidence="4" id="KW-0647">Proteasome</keyword>
<dbReference type="InterPro" id="IPR019775">
    <property type="entry name" value="WD40_repeat_CS"/>
</dbReference>
<protein>
    <submittedName>
        <fullName evidence="4">20S proteasome, regulatory subunit alpha type PSMA6/SCL1</fullName>
    </submittedName>
</protein>
<dbReference type="SMART" id="SM00320">
    <property type="entry name" value="WD40"/>
    <property type="match status" value="6"/>
</dbReference>
<evidence type="ECO:0000313" key="5">
    <source>
        <dbReference type="Proteomes" id="UP000011976"/>
    </source>
</evidence>
<keyword evidence="2" id="KW-0677">Repeat</keyword>
<dbReference type="InterPro" id="IPR001680">
    <property type="entry name" value="WD40_rpt"/>
</dbReference>
<gene>
    <name evidence="4" type="ORF">PANT_12d00059</name>
</gene>
<name>M9MDQ5_PSEA3</name>
<dbReference type="InterPro" id="IPR015943">
    <property type="entry name" value="WD40/YVTN_repeat-like_dom_sf"/>
</dbReference>
<dbReference type="PANTHER" id="PTHR44090:SF1">
    <property type="entry name" value="SUPERKILLER COMPLEX PROTEIN 8"/>
    <property type="match status" value="1"/>
</dbReference>
<feature type="repeat" description="WD" evidence="3">
    <location>
        <begin position="306"/>
        <end position="347"/>
    </location>
</feature>
<dbReference type="GO" id="GO:0005634">
    <property type="term" value="C:nucleus"/>
    <property type="evidence" value="ECO:0007669"/>
    <property type="project" value="TreeGrafter"/>
</dbReference>
<dbReference type="OrthoDB" id="538223at2759"/>
<keyword evidence="1 3" id="KW-0853">WD repeat</keyword>
<dbReference type="AlphaFoldDB" id="M9MDQ5"/>
<feature type="repeat" description="WD" evidence="3">
    <location>
        <begin position="61"/>
        <end position="95"/>
    </location>
</feature>
<dbReference type="Proteomes" id="UP000011976">
    <property type="component" value="Unassembled WGS sequence"/>
</dbReference>
<dbReference type="EMBL" id="DF196778">
    <property type="protein sequence ID" value="GAC74623.1"/>
    <property type="molecule type" value="Genomic_DNA"/>
</dbReference>
<dbReference type="InterPro" id="IPR036322">
    <property type="entry name" value="WD40_repeat_dom_sf"/>
</dbReference>
<evidence type="ECO:0000313" key="4">
    <source>
        <dbReference type="EMBL" id="GAC74623.1"/>
    </source>
</evidence>
<dbReference type="Gene3D" id="2.130.10.10">
    <property type="entry name" value="YVTN repeat-like/Quinoprotein amine dehydrogenase"/>
    <property type="match status" value="2"/>
</dbReference>
<reference evidence="5" key="1">
    <citation type="journal article" date="2013" name="Genome Announc.">
        <title>Genome sequence of the basidiomycetous yeast Pseudozyma antarctica T-34, a producer of the glycolipid biosurfactants mannosylerythritol lipids.</title>
        <authorList>
            <person name="Morita T."/>
            <person name="Koike H."/>
            <person name="Koyama Y."/>
            <person name="Hagiwara H."/>
            <person name="Ito E."/>
            <person name="Fukuoka T."/>
            <person name="Imura T."/>
            <person name="Machida M."/>
            <person name="Kitamoto D."/>
        </authorList>
    </citation>
    <scope>NUCLEOTIDE SEQUENCE [LARGE SCALE GENOMIC DNA]</scope>
    <source>
        <strain evidence="5">T-34</strain>
    </source>
</reference>
<evidence type="ECO:0000256" key="3">
    <source>
        <dbReference type="PROSITE-ProRule" id="PRU00221"/>
    </source>
</evidence>
<dbReference type="GO" id="GO:0000502">
    <property type="term" value="C:proteasome complex"/>
    <property type="evidence" value="ECO:0007669"/>
    <property type="project" value="UniProtKB-KW"/>
</dbReference>
<dbReference type="InterPro" id="IPR051510">
    <property type="entry name" value="SKI8"/>
</dbReference>
<evidence type="ECO:0000256" key="2">
    <source>
        <dbReference type="ARBA" id="ARBA00022737"/>
    </source>
</evidence>
<evidence type="ECO:0000256" key="1">
    <source>
        <dbReference type="ARBA" id="ARBA00022574"/>
    </source>
</evidence>
<dbReference type="PROSITE" id="PS00678">
    <property type="entry name" value="WD_REPEATS_1"/>
    <property type="match status" value="1"/>
</dbReference>
<dbReference type="PROSITE" id="PS50082">
    <property type="entry name" value="WD_REPEATS_2"/>
    <property type="match status" value="2"/>
</dbReference>
<accession>M9MDQ5</accession>
<proteinExistence type="predicted"/>
<dbReference type="Pfam" id="PF00400">
    <property type="entry name" value="WD40"/>
    <property type="match status" value="3"/>
</dbReference>
<dbReference type="STRING" id="1151754.M9MDQ5"/>
<dbReference type="PANTHER" id="PTHR44090">
    <property type="entry name" value="WD REPEAT-CONTAINING PROTEIN 61"/>
    <property type="match status" value="1"/>
</dbReference>
<organism evidence="4 5">
    <name type="scientific">Pseudozyma antarctica (strain T-34)</name>
    <name type="common">Yeast</name>
    <name type="synonym">Candida antarctica</name>
    <dbReference type="NCBI Taxonomy" id="1151754"/>
    <lineage>
        <taxon>Eukaryota</taxon>
        <taxon>Fungi</taxon>
        <taxon>Dikarya</taxon>
        <taxon>Basidiomycota</taxon>
        <taxon>Ustilaginomycotina</taxon>
        <taxon>Ustilaginomycetes</taxon>
        <taxon>Ustilaginales</taxon>
        <taxon>Ustilaginaceae</taxon>
        <taxon>Moesziomyces</taxon>
    </lineage>
</organism>